<organism evidence="5 6">
    <name type="scientific">Nocardiopsis metallicus</name>
    <dbReference type="NCBI Taxonomy" id="179819"/>
    <lineage>
        <taxon>Bacteria</taxon>
        <taxon>Bacillati</taxon>
        <taxon>Actinomycetota</taxon>
        <taxon>Actinomycetes</taxon>
        <taxon>Streptosporangiales</taxon>
        <taxon>Nocardiopsidaceae</taxon>
        <taxon>Nocardiopsis</taxon>
    </lineage>
</organism>
<protein>
    <submittedName>
        <fullName evidence="5">Anti-sigma regulatory factor (Ser/Thr protein kinase)</fullName>
    </submittedName>
</protein>
<evidence type="ECO:0000259" key="3">
    <source>
        <dbReference type="Pfam" id="PF13581"/>
    </source>
</evidence>
<feature type="compositionally biased region" description="Low complexity" evidence="2">
    <location>
        <begin position="332"/>
        <end position="349"/>
    </location>
</feature>
<dbReference type="InterPro" id="IPR047718">
    <property type="entry name" value="RsbA-like_anti_sig"/>
</dbReference>
<dbReference type="GO" id="GO:0004674">
    <property type="term" value="F:protein serine/threonine kinase activity"/>
    <property type="evidence" value="ECO:0007669"/>
    <property type="project" value="UniProtKB-KW"/>
</dbReference>
<evidence type="ECO:0000256" key="2">
    <source>
        <dbReference type="SAM" id="MobiDB-lite"/>
    </source>
</evidence>
<dbReference type="InterPro" id="IPR050267">
    <property type="entry name" value="Anti-sigma-factor_SerPK"/>
</dbReference>
<dbReference type="InterPro" id="IPR003594">
    <property type="entry name" value="HATPase_dom"/>
</dbReference>
<dbReference type="RefSeq" id="WP_184369480.1">
    <property type="nucleotide sequence ID" value="NZ_BAAAKM010000047.1"/>
</dbReference>
<sequence length="349" mass="38750">MTFEHQGLLFRRERRFHEVARERLRSAVREDAHVVLSVTDPAALLDGLTPHERDRVDVIARESLYDAPGRTLAALHRLALAHGPDPVCVVAEPPLAELSDGSTMELREWHRLESVLSTALAPMSMRLLCVHDQRALGPGARAAVRATHPVLVDEEGPRPNPAYLGTQAFGRRPLAPEPIPVRGPVHRLEICQSLPRLRGDLTSLGEAVGLPRDRVDSVVVAVNELAANVLEHGAGKGSVHVWRGEDRWVCDVFDEQGGLTDPLVGYRPADTLRPRGYGLWITRQSCDFLEISGSDQGSLVRLHFFDQQARFGQQARFDEQARLEERGRAEQPRPAGQRQRQGEGSRQSP</sequence>
<dbReference type="Pfam" id="PF13581">
    <property type="entry name" value="HATPase_c_2"/>
    <property type="match status" value="1"/>
</dbReference>
<name>A0A840WDL7_9ACTN</name>
<evidence type="ECO:0000256" key="1">
    <source>
        <dbReference type="ARBA" id="ARBA00022527"/>
    </source>
</evidence>
<feature type="domain" description="MEDS" evidence="4">
    <location>
        <begin position="5"/>
        <end position="149"/>
    </location>
</feature>
<gene>
    <name evidence="5" type="ORF">HNR07_006237</name>
</gene>
<keyword evidence="1" id="KW-0808">Transferase</keyword>
<comment type="caution">
    <text evidence="5">The sequence shown here is derived from an EMBL/GenBank/DDBJ whole genome shotgun (WGS) entry which is preliminary data.</text>
</comment>
<keyword evidence="1" id="KW-0723">Serine/threonine-protein kinase</keyword>
<feature type="compositionally biased region" description="Basic and acidic residues" evidence="2">
    <location>
        <begin position="316"/>
        <end position="331"/>
    </location>
</feature>
<dbReference type="InterPro" id="IPR025847">
    <property type="entry name" value="MEDS_domain"/>
</dbReference>
<dbReference type="SUPFAM" id="SSF55874">
    <property type="entry name" value="ATPase domain of HSP90 chaperone/DNA topoisomerase II/histidine kinase"/>
    <property type="match status" value="1"/>
</dbReference>
<accession>A0A840WDL7</accession>
<dbReference type="AlphaFoldDB" id="A0A840WDL7"/>
<keyword evidence="6" id="KW-1185">Reference proteome</keyword>
<feature type="region of interest" description="Disordered" evidence="2">
    <location>
        <begin position="316"/>
        <end position="349"/>
    </location>
</feature>
<evidence type="ECO:0000313" key="5">
    <source>
        <dbReference type="EMBL" id="MBB5495100.1"/>
    </source>
</evidence>
<proteinExistence type="predicted"/>
<evidence type="ECO:0000259" key="4">
    <source>
        <dbReference type="Pfam" id="PF14417"/>
    </source>
</evidence>
<reference evidence="5 6" key="1">
    <citation type="submission" date="2020-08" db="EMBL/GenBank/DDBJ databases">
        <title>Sequencing the genomes of 1000 actinobacteria strains.</title>
        <authorList>
            <person name="Klenk H.-P."/>
        </authorList>
    </citation>
    <scope>NUCLEOTIDE SEQUENCE [LARGE SCALE GENOMIC DNA]</scope>
    <source>
        <strain evidence="5 6">DSM 44598</strain>
    </source>
</reference>
<dbReference type="CDD" id="cd16936">
    <property type="entry name" value="HATPase_RsbW-like"/>
    <property type="match status" value="1"/>
</dbReference>
<dbReference type="Proteomes" id="UP000579647">
    <property type="component" value="Unassembled WGS sequence"/>
</dbReference>
<dbReference type="NCBIfam" id="NF041045">
    <property type="entry name" value="RsbA_anti_sig"/>
    <property type="match status" value="1"/>
</dbReference>
<keyword evidence="1" id="KW-0418">Kinase</keyword>
<dbReference type="InterPro" id="IPR036890">
    <property type="entry name" value="HATPase_C_sf"/>
</dbReference>
<dbReference type="Gene3D" id="3.30.565.10">
    <property type="entry name" value="Histidine kinase-like ATPase, C-terminal domain"/>
    <property type="match status" value="1"/>
</dbReference>
<dbReference type="Pfam" id="PF14417">
    <property type="entry name" value="MEDS"/>
    <property type="match status" value="1"/>
</dbReference>
<dbReference type="PANTHER" id="PTHR35526:SF3">
    <property type="entry name" value="ANTI-SIGMA-F FACTOR RSBW"/>
    <property type="match status" value="1"/>
</dbReference>
<evidence type="ECO:0000313" key="6">
    <source>
        <dbReference type="Proteomes" id="UP000579647"/>
    </source>
</evidence>
<dbReference type="EMBL" id="JACHDO010000001">
    <property type="protein sequence ID" value="MBB5495100.1"/>
    <property type="molecule type" value="Genomic_DNA"/>
</dbReference>
<dbReference type="PANTHER" id="PTHR35526">
    <property type="entry name" value="ANTI-SIGMA-F FACTOR RSBW-RELATED"/>
    <property type="match status" value="1"/>
</dbReference>
<feature type="domain" description="Histidine kinase/HSP90-like ATPase" evidence="3">
    <location>
        <begin position="193"/>
        <end position="302"/>
    </location>
</feature>